<dbReference type="InterPro" id="IPR000073">
    <property type="entry name" value="AB_hydrolase_1"/>
</dbReference>
<dbReference type="SUPFAM" id="SSF53474">
    <property type="entry name" value="alpha/beta-Hydrolases"/>
    <property type="match status" value="1"/>
</dbReference>
<gene>
    <name evidence="2" type="ORF">B0I00_0807</name>
</gene>
<dbReference type="RefSeq" id="WP_100866029.1">
    <property type="nucleotide sequence ID" value="NZ_PHUF01000002.1"/>
</dbReference>
<organism evidence="2 3">
    <name type="scientific">Novosphingobium kunmingense</name>
    <dbReference type="NCBI Taxonomy" id="1211806"/>
    <lineage>
        <taxon>Bacteria</taxon>
        <taxon>Pseudomonadati</taxon>
        <taxon>Pseudomonadota</taxon>
        <taxon>Alphaproteobacteria</taxon>
        <taxon>Sphingomonadales</taxon>
        <taxon>Sphingomonadaceae</taxon>
        <taxon>Novosphingobium</taxon>
    </lineage>
</organism>
<comment type="caution">
    <text evidence="2">The sequence shown here is derived from an EMBL/GenBank/DDBJ whole genome shotgun (WGS) entry which is preliminary data.</text>
</comment>
<dbReference type="AlphaFoldDB" id="A0A2N0I360"/>
<dbReference type="GO" id="GO:0016787">
    <property type="term" value="F:hydrolase activity"/>
    <property type="evidence" value="ECO:0007669"/>
    <property type="project" value="UniProtKB-KW"/>
</dbReference>
<dbReference type="Proteomes" id="UP000232587">
    <property type="component" value="Unassembled WGS sequence"/>
</dbReference>
<protein>
    <submittedName>
        <fullName evidence="2">Exosortase A-associated hydrolase 1</fullName>
    </submittedName>
</protein>
<dbReference type="EMBL" id="PHUF01000002">
    <property type="protein sequence ID" value="PKB25605.1"/>
    <property type="molecule type" value="Genomic_DNA"/>
</dbReference>
<name>A0A2N0I360_9SPHN</name>
<dbReference type="OrthoDB" id="249225at2"/>
<accession>A0A2N0I360</accession>
<keyword evidence="2" id="KW-0378">Hydrolase</keyword>
<evidence type="ECO:0000313" key="2">
    <source>
        <dbReference type="EMBL" id="PKB25605.1"/>
    </source>
</evidence>
<dbReference type="Pfam" id="PF12697">
    <property type="entry name" value="Abhydrolase_6"/>
    <property type="match status" value="1"/>
</dbReference>
<evidence type="ECO:0000313" key="3">
    <source>
        <dbReference type="Proteomes" id="UP000232587"/>
    </source>
</evidence>
<dbReference type="NCBIfam" id="TIGR03100">
    <property type="entry name" value="hydr1_PEP"/>
    <property type="match status" value="1"/>
</dbReference>
<dbReference type="InterPro" id="IPR017531">
    <property type="entry name" value="Hydrolase-1_PEP"/>
</dbReference>
<evidence type="ECO:0000259" key="1">
    <source>
        <dbReference type="Pfam" id="PF12697"/>
    </source>
</evidence>
<feature type="domain" description="AB hydrolase-1" evidence="1">
    <location>
        <begin position="28"/>
        <end position="248"/>
    </location>
</feature>
<dbReference type="InterPro" id="IPR029058">
    <property type="entry name" value="AB_hydrolase_fold"/>
</dbReference>
<reference evidence="2 3" key="1">
    <citation type="submission" date="2017-11" db="EMBL/GenBank/DDBJ databases">
        <title>Genomic Encyclopedia of Type Strains, Phase III (KMG-III): the genomes of soil and plant-associated and newly described type strains.</title>
        <authorList>
            <person name="Whitman W."/>
        </authorList>
    </citation>
    <scope>NUCLEOTIDE SEQUENCE [LARGE SCALE GENOMIC DNA]</scope>
    <source>
        <strain evidence="2 3">CGMCC 1.12274</strain>
    </source>
</reference>
<proteinExistence type="predicted"/>
<sequence length="264" mass="28118">MTRRHFTFPCHGSLLAGTLDEARGTTGLVIVSGGNEVRSGPWSGQALLADRIAAAGFPVFRFDRRGVGDSEGVNLGFRSNGDDIDAAGQAFRAEAPNLARLVAFGNCDAASALMLTAGKGFDALVLANPWPFDPAGLSFEASPTMTPQRLRGHYLRRLADPRAWLRLLSGKVAISGFASSLRDAVAADAPPSRLHQAMTAGLAEFAGPVALLVAGRDRTGLAFLDHWNRADPRMELCPGATHSFVETDARLWLEDRILAVLRAA</sequence>
<keyword evidence="3" id="KW-1185">Reference proteome</keyword>
<dbReference type="Gene3D" id="3.40.50.1820">
    <property type="entry name" value="alpha/beta hydrolase"/>
    <property type="match status" value="1"/>
</dbReference>